<evidence type="ECO:0000313" key="3">
    <source>
        <dbReference type="EMBL" id="NGO45515.1"/>
    </source>
</evidence>
<dbReference type="Proteomes" id="UP001518140">
    <property type="component" value="Unassembled WGS sequence"/>
</dbReference>
<accession>A0ABX0DXZ8</accession>
<feature type="compositionally biased region" description="Low complexity" evidence="1">
    <location>
        <begin position="186"/>
        <end position="220"/>
    </location>
</feature>
<proteinExistence type="predicted"/>
<protein>
    <submittedName>
        <fullName evidence="3">Uncharacterized protein</fullName>
    </submittedName>
</protein>
<feature type="compositionally biased region" description="Basic residues" evidence="1">
    <location>
        <begin position="93"/>
        <end position="107"/>
    </location>
</feature>
<dbReference type="EMBL" id="JAAKZX010000093">
    <property type="protein sequence ID" value="NGO45515.1"/>
    <property type="molecule type" value="Genomic_DNA"/>
</dbReference>
<feature type="region of interest" description="Disordered" evidence="1">
    <location>
        <begin position="128"/>
        <end position="276"/>
    </location>
</feature>
<sequence length="284" mass="28979">MDYCSSCHRHLNGALVCPGCGAYAPDIAPPAIENRALPKTTDTAVTETSEWFTAPRTRRGSDLRAEAPGGEGADEVSHTGPSGGLETPSQGRAARRRQLARWKKNKRRAVVATAVALVGGGLTVATLDRPSTERAQAATAPDDTQKGAPEKPAAPPTLPTPTAQHPDTHRSSRTTPPARPPAADLPRQQSPTPARRTTRTITRPDAAAPAQPAPTATSDPRPGTDSPPAAGTDQGGNGGTADQPSSPPATDGTGGTDSGTSSQPSTSPTPTPPGEICLLVVCLG</sequence>
<keyword evidence="2" id="KW-0812">Transmembrane</keyword>
<comment type="caution">
    <text evidence="3">The sequence shown here is derived from an EMBL/GenBank/DDBJ whole genome shotgun (WGS) entry which is preliminary data.</text>
</comment>
<gene>
    <name evidence="3" type="ORF">G6048_26355</name>
</gene>
<feature type="transmembrane region" description="Helical" evidence="2">
    <location>
        <begin position="109"/>
        <end position="127"/>
    </location>
</feature>
<name>A0ABX0DXZ8_9ACTN</name>
<dbReference type="RefSeq" id="WP_165342069.1">
    <property type="nucleotide sequence ID" value="NZ_JAAKZX010000093.1"/>
</dbReference>
<organism evidence="3 4">
    <name type="scientific">Streptomyces ureilyticus</name>
    <dbReference type="NCBI Taxonomy" id="1775131"/>
    <lineage>
        <taxon>Bacteria</taxon>
        <taxon>Bacillati</taxon>
        <taxon>Actinomycetota</taxon>
        <taxon>Actinomycetes</taxon>
        <taxon>Kitasatosporales</taxon>
        <taxon>Streptomycetaceae</taxon>
        <taxon>Streptomyces</taxon>
    </lineage>
</organism>
<keyword evidence="4" id="KW-1185">Reference proteome</keyword>
<evidence type="ECO:0000256" key="1">
    <source>
        <dbReference type="SAM" id="MobiDB-lite"/>
    </source>
</evidence>
<keyword evidence="2" id="KW-0472">Membrane</keyword>
<reference evidence="3 4" key="1">
    <citation type="submission" date="2020-02" db="EMBL/GenBank/DDBJ databases">
        <title>Whole-genome analyses of novel actinobacteria.</title>
        <authorList>
            <person name="Sahin N."/>
            <person name="Tokatli A."/>
        </authorList>
    </citation>
    <scope>NUCLEOTIDE SEQUENCE [LARGE SCALE GENOMIC DNA]</scope>
    <source>
        <strain evidence="3 4">YC419</strain>
    </source>
</reference>
<feature type="region of interest" description="Disordered" evidence="1">
    <location>
        <begin position="56"/>
        <end position="107"/>
    </location>
</feature>
<keyword evidence="2" id="KW-1133">Transmembrane helix</keyword>
<evidence type="ECO:0000256" key="2">
    <source>
        <dbReference type="SAM" id="Phobius"/>
    </source>
</evidence>
<evidence type="ECO:0000313" key="4">
    <source>
        <dbReference type="Proteomes" id="UP001518140"/>
    </source>
</evidence>